<evidence type="ECO:0000256" key="1">
    <source>
        <dbReference type="SAM" id="MobiDB-lite"/>
    </source>
</evidence>
<dbReference type="AlphaFoldDB" id="A0AAW8EXK2"/>
<organism evidence="3 4">
    <name type="scientific">Microbacterium natoriense</name>
    <dbReference type="NCBI Taxonomy" id="284570"/>
    <lineage>
        <taxon>Bacteria</taxon>
        <taxon>Bacillati</taxon>
        <taxon>Actinomycetota</taxon>
        <taxon>Actinomycetes</taxon>
        <taxon>Micrococcales</taxon>
        <taxon>Microbacteriaceae</taxon>
        <taxon>Microbacterium</taxon>
    </lineage>
</organism>
<dbReference type="Pfam" id="PF02148">
    <property type="entry name" value="zf-UBP"/>
    <property type="match status" value="1"/>
</dbReference>
<dbReference type="InterPro" id="IPR001607">
    <property type="entry name" value="Znf_UBP"/>
</dbReference>
<dbReference type="GO" id="GO:0008270">
    <property type="term" value="F:zinc ion binding"/>
    <property type="evidence" value="ECO:0007669"/>
    <property type="project" value="InterPro"/>
</dbReference>
<reference evidence="3 4" key="1">
    <citation type="submission" date="2023-07" db="EMBL/GenBank/DDBJ databases">
        <title>Comparative genomics of wheat-associated soil bacteria to identify genetic determinants of phenazine resistance.</title>
        <authorList>
            <person name="Mouncey N."/>
        </authorList>
    </citation>
    <scope>NUCLEOTIDE SEQUENCE [LARGE SCALE GENOMIC DNA]</scope>
    <source>
        <strain evidence="3 4">W4I9-1</strain>
    </source>
</reference>
<dbReference type="EMBL" id="JAUSXV010000001">
    <property type="protein sequence ID" value="MDQ0647555.1"/>
    <property type="molecule type" value="Genomic_DNA"/>
</dbReference>
<comment type="caution">
    <text evidence="3">The sequence shown here is derived from an EMBL/GenBank/DDBJ whole genome shotgun (WGS) entry which is preliminary data.</text>
</comment>
<gene>
    <name evidence="3" type="ORF">QFZ53_001751</name>
</gene>
<feature type="domain" description="UBP-type" evidence="2">
    <location>
        <begin position="1"/>
        <end position="100"/>
    </location>
</feature>
<sequence length="115" mass="12629">MMISDIDTNAAPSGTGCVECDADGGFWVHLRRCAACGHIGCCDTSPGQHASAHFRETGHRLMQSFEPGEEWYWDYADETTLEGPRLAAPRSHPADQPVPGPAGRVPENWQELIHR</sequence>
<dbReference type="Gene3D" id="3.30.40.10">
    <property type="entry name" value="Zinc/RING finger domain, C3HC4 (zinc finger)"/>
    <property type="match status" value="1"/>
</dbReference>
<proteinExistence type="predicted"/>
<evidence type="ECO:0000259" key="2">
    <source>
        <dbReference type="PROSITE" id="PS50271"/>
    </source>
</evidence>
<keyword evidence="4" id="KW-1185">Reference proteome</keyword>
<accession>A0AAW8EXK2</accession>
<name>A0AAW8EXK2_9MICO</name>
<dbReference type="InterPro" id="IPR013083">
    <property type="entry name" value="Znf_RING/FYVE/PHD"/>
</dbReference>
<dbReference type="Proteomes" id="UP001244427">
    <property type="component" value="Unassembled WGS sequence"/>
</dbReference>
<dbReference type="PROSITE" id="PS50271">
    <property type="entry name" value="ZF_UBP"/>
    <property type="match status" value="1"/>
</dbReference>
<dbReference type="SUPFAM" id="SSF57850">
    <property type="entry name" value="RING/U-box"/>
    <property type="match status" value="1"/>
</dbReference>
<feature type="region of interest" description="Disordered" evidence="1">
    <location>
        <begin position="84"/>
        <end position="115"/>
    </location>
</feature>
<protein>
    <recommendedName>
        <fullName evidence="2">UBP-type domain-containing protein</fullName>
    </recommendedName>
</protein>
<evidence type="ECO:0000313" key="3">
    <source>
        <dbReference type="EMBL" id="MDQ0647555.1"/>
    </source>
</evidence>
<evidence type="ECO:0000313" key="4">
    <source>
        <dbReference type="Proteomes" id="UP001244427"/>
    </source>
</evidence>